<proteinExistence type="predicted"/>
<feature type="compositionally biased region" description="Low complexity" evidence="1">
    <location>
        <begin position="403"/>
        <end position="426"/>
    </location>
</feature>
<dbReference type="EMBL" id="JALPRX010000043">
    <property type="protein sequence ID" value="MCK8784907.1"/>
    <property type="molecule type" value="Genomic_DNA"/>
</dbReference>
<evidence type="ECO:0000259" key="2">
    <source>
        <dbReference type="Pfam" id="PF10005"/>
    </source>
</evidence>
<gene>
    <name evidence="3" type="ORF">M0638_10995</name>
</gene>
<feature type="domain" description="Zinc-ribbon" evidence="2">
    <location>
        <begin position="3"/>
        <end position="51"/>
    </location>
</feature>
<name>A0A9X1YA34_9PROT</name>
<dbReference type="AlphaFoldDB" id="A0A9X1YA34"/>
<accession>A0A9X1YA34</accession>
<feature type="compositionally biased region" description="Gly residues" evidence="1">
    <location>
        <begin position="450"/>
        <end position="469"/>
    </location>
</feature>
<keyword evidence="4" id="KW-1185">Reference proteome</keyword>
<dbReference type="Pfam" id="PF10005">
    <property type="entry name" value="Zn_ribbon_DZR_6"/>
    <property type="match status" value="2"/>
</dbReference>
<evidence type="ECO:0000313" key="4">
    <source>
        <dbReference type="Proteomes" id="UP001139516"/>
    </source>
</evidence>
<protein>
    <submittedName>
        <fullName evidence="3">Zinc-binding peptidase</fullName>
    </submittedName>
</protein>
<feature type="compositionally biased region" description="Low complexity" evidence="1">
    <location>
        <begin position="434"/>
        <end position="449"/>
    </location>
</feature>
<feature type="domain" description="Zinc-ribbon" evidence="2">
    <location>
        <begin position="76"/>
        <end position="133"/>
    </location>
</feature>
<evidence type="ECO:0000313" key="3">
    <source>
        <dbReference type="EMBL" id="MCK8784907.1"/>
    </source>
</evidence>
<dbReference type="InterPro" id="IPR011201">
    <property type="entry name" value="Zinc-ribbon_6_bact"/>
</dbReference>
<dbReference type="InterPro" id="IPR031321">
    <property type="entry name" value="UCP012641"/>
</dbReference>
<sequence>MRLFKCQSCAQRVYFDNTLCERCGHRLGYLPDVGLVSALEPPGEAALRVVLEAAGLPRAVLEDRGLLPADDIALLFAEAGEIWQPLVRPDRRYRFCENAALGLCNWLVPVEQGTAGAARRCPACRHNNRMPEARDSVTLSRWRRLELAKHHLFYSLVRLRLPLVNRDEDPQGGLAFDFLPDPSGPGRPRVMTGHLEGLVTIALREADDAERERMRAAMGEPYRTLLGHFRHEVGHYFWDRLVRDAGRLEDCRAVFGDERASYAEALRHYYAKGPLPFWQDRFVSAYATMHPWEDFAETWAHYLHIVDTLDTANAYGLEVHPRNDSRPEWHATIAFDPYREADFDRVIDNWLPLSSAVNSLNRSMGQPDLYPFILSPTVIGKLRFIHHLVQDHPRTRGVGGPAADGMPDGDAAAAAADGKAADGKAGIVPGGEGDAAAGEAAGRAAAPGDGADGQAGAAGGDGPSSGGAA</sequence>
<organism evidence="3 4">
    <name type="scientific">Roseomonas acroporae</name>
    <dbReference type="NCBI Taxonomy" id="2937791"/>
    <lineage>
        <taxon>Bacteria</taxon>
        <taxon>Pseudomonadati</taxon>
        <taxon>Pseudomonadota</taxon>
        <taxon>Alphaproteobacteria</taxon>
        <taxon>Acetobacterales</taxon>
        <taxon>Roseomonadaceae</taxon>
        <taxon>Roseomonas</taxon>
    </lineage>
</organism>
<feature type="region of interest" description="Disordered" evidence="1">
    <location>
        <begin position="395"/>
        <end position="469"/>
    </location>
</feature>
<evidence type="ECO:0000256" key="1">
    <source>
        <dbReference type="SAM" id="MobiDB-lite"/>
    </source>
</evidence>
<dbReference type="Pfam" id="PF15887">
    <property type="entry name" value="Peptidase_Mx"/>
    <property type="match status" value="1"/>
</dbReference>
<dbReference type="RefSeq" id="WP_248667032.1">
    <property type="nucleotide sequence ID" value="NZ_JALPRX010000043.1"/>
</dbReference>
<comment type="caution">
    <text evidence="3">The sequence shown here is derived from an EMBL/GenBank/DDBJ whole genome shotgun (WGS) entry which is preliminary data.</text>
</comment>
<dbReference type="Proteomes" id="UP001139516">
    <property type="component" value="Unassembled WGS sequence"/>
</dbReference>
<reference evidence="3" key="1">
    <citation type="submission" date="2022-04" db="EMBL/GenBank/DDBJ databases">
        <title>Roseomonas acroporae sp. nov., isolated from coral Acropora digitifera.</title>
        <authorList>
            <person name="Sun H."/>
        </authorList>
    </citation>
    <scope>NUCLEOTIDE SEQUENCE</scope>
    <source>
        <strain evidence="3">NAR14</strain>
    </source>
</reference>